<dbReference type="EMBL" id="JAKJHZ010000002">
    <property type="protein sequence ID" value="MCF6376194.1"/>
    <property type="molecule type" value="Genomic_DNA"/>
</dbReference>
<dbReference type="PANTHER" id="PTHR24305:SF166">
    <property type="entry name" value="CYTOCHROME P450 12A4, MITOCHONDRIAL-RELATED"/>
    <property type="match status" value="1"/>
</dbReference>
<sequence length="378" mass="39935">MHLDSVESAGGRLGAVLSAPRSGAVALGPHGPWLVTTPALARRVLTEPDRFDFPGDVSRSGDLSASRGETRSGHVVLPPLTPAEVARGREVLETEWHSAIAEHDRTAPGTPYDATVLLRRPVARSTVAAVLVTDVPTRDRVADLTLAWIDALAPVISARRPPGRWSRARRAERDARFALDDALRAVPDLATPPEQVATMLAAGVQVPIAAGAWLLAWLAAHPADTAEDPDRDPLHAVWETLRLTPPTWVTARITTEPVDLAGTEVPAGRVVLVSPLLLGRLPELVPGDPDALAGFDPSRWTDGSHRPGAWLPFGAGPHACPGRTLGLAQLVHLATWAGRHRLGLAGHVGIDQSRGIAPLPCLLTIDDAVDDAGRGGSL</sequence>
<accession>A0ABS9H6W6</accession>
<proteinExistence type="inferred from homology"/>
<dbReference type="InterPro" id="IPR036396">
    <property type="entry name" value="Cyt_P450_sf"/>
</dbReference>
<keyword evidence="3" id="KW-0408">Iron</keyword>
<dbReference type="Gene3D" id="1.10.630.10">
    <property type="entry name" value="Cytochrome P450"/>
    <property type="match status" value="1"/>
</dbReference>
<feature type="region of interest" description="Disordered" evidence="4">
    <location>
        <begin position="55"/>
        <end position="76"/>
    </location>
</feature>
<dbReference type="Pfam" id="PF00067">
    <property type="entry name" value="p450"/>
    <property type="match status" value="1"/>
</dbReference>
<keyword evidence="3" id="KW-0560">Oxidoreductase</keyword>
<keyword evidence="3" id="KW-0503">Monooxygenase</keyword>
<dbReference type="PRINTS" id="PR00359">
    <property type="entry name" value="BP450"/>
</dbReference>
<evidence type="ECO:0000256" key="2">
    <source>
        <dbReference type="ARBA" id="ARBA00010617"/>
    </source>
</evidence>
<evidence type="ECO:0000313" key="5">
    <source>
        <dbReference type="EMBL" id="MCF6376194.1"/>
    </source>
</evidence>
<dbReference type="RefSeq" id="WP_236397972.1">
    <property type="nucleotide sequence ID" value="NZ_JAKJHZ010000002.1"/>
</dbReference>
<evidence type="ECO:0000313" key="6">
    <source>
        <dbReference type="Proteomes" id="UP001201161"/>
    </source>
</evidence>
<gene>
    <name evidence="5" type="ORF">L2K70_01095</name>
</gene>
<dbReference type="CDD" id="cd00302">
    <property type="entry name" value="cytochrome_P450"/>
    <property type="match status" value="1"/>
</dbReference>
<dbReference type="Proteomes" id="UP001201161">
    <property type="component" value="Unassembled WGS sequence"/>
</dbReference>
<keyword evidence="3" id="KW-0349">Heme</keyword>
<dbReference type="InterPro" id="IPR001128">
    <property type="entry name" value="Cyt_P450"/>
</dbReference>
<dbReference type="InterPro" id="IPR002397">
    <property type="entry name" value="Cyt_P450_B"/>
</dbReference>
<protein>
    <submittedName>
        <fullName evidence="5">Cytochrome P450</fullName>
    </submittedName>
</protein>
<organism evidence="5 6">
    <name type="scientific">Nocardioides potassii</name>
    <dbReference type="NCBI Taxonomy" id="2911371"/>
    <lineage>
        <taxon>Bacteria</taxon>
        <taxon>Bacillati</taxon>
        <taxon>Actinomycetota</taxon>
        <taxon>Actinomycetes</taxon>
        <taxon>Propionibacteriales</taxon>
        <taxon>Nocardioidaceae</taxon>
        <taxon>Nocardioides</taxon>
    </lineage>
</organism>
<comment type="similarity">
    <text evidence="2 3">Belongs to the cytochrome P450 family.</text>
</comment>
<dbReference type="SUPFAM" id="SSF48264">
    <property type="entry name" value="Cytochrome P450"/>
    <property type="match status" value="1"/>
</dbReference>
<keyword evidence="3" id="KW-0479">Metal-binding</keyword>
<name>A0ABS9H6W6_9ACTN</name>
<evidence type="ECO:0000256" key="3">
    <source>
        <dbReference type="RuleBase" id="RU000461"/>
    </source>
</evidence>
<dbReference type="PROSITE" id="PS00086">
    <property type="entry name" value="CYTOCHROME_P450"/>
    <property type="match status" value="1"/>
</dbReference>
<evidence type="ECO:0000256" key="1">
    <source>
        <dbReference type="ARBA" id="ARBA00001971"/>
    </source>
</evidence>
<dbReference type="InterPro" id="IPR017972">
    <property type="entry name" value="Cyt_P450_CS"/>
</dbReference>
<keyword evidence="6" id="KW-1185">Reference proteome</keyword>
<reference evidence="5 6" key="1">
    <citation type="submission" date="2022-01" db="EMBL/GenBank/DDBJ databases">
        <title>Nocardioides sp. nov., an actinomycete isolated from mining soil.</title>
        <authorList>
            <person name="Liu L."/>
        </authorList>
    </citation>
    <scope>NUCLEOTIDE SEQUENCE [LARGE SCALE GENOMIC DNA]</scope>
    <source>
        <strain evidence="5 6">KLBMP 9356</strain>
    </source>
</reference>
<comment type="cofactor">
    <cofactor evidence="1">
        <name>heme</name>
        <dbReference type="ChEBI" id="CHEBI:30413"/>
    </cofactor>
</comment>
<evidence type="ECO:0000256" key="4">
    <source>
        <dbReference type="SAM" id="MobiDB-lite"/>
    </source>
</evidence>
<dbReference type="InterPro" id="IPR050121">
    <property type="entry name" value="Cytochrome_P450_monoxygenase"/>
</dbReference>
<dbReference type="PANTHER" id="PTHR24305">
    <property type="entry name" value="CYTOCHROME P450"/>
    <property type="match status" value="1"/>
</dbReference>
<comment type="caution">
    <text evidence="5">The sequence shown here is derived from an EMBL/GenBank/DDBJ whole genome shotgun (WGS) entry which is preliminary data.</text>
</comment>